<keyword evidence="3" id="KW-1185">Reference proteome</keyword>
<feature type="transmembrane region" description="Helical" evidence="1">
    <location>
        <begin position="107"/>
        <end position="124"/>
    </location>
</feature>
<evidence type="ECO:0000313" key="3">
    <source>
        <dbReference type="Proteomes" id="UP000295221"/>
    </source>
</evidence>
<keyword evidence="1" id="KW-1133">Transmembrane helix</keyword>
<evidence type="ECO:0008006" key="4">
    <source>
        <dbReference type="Google" id="ProtNLM"/>
    </source>
</evidence>
<evidence type="ECO:0000256" key="1">
    <source>
        <dbReference type="SAM" id="Phobius"/>
    </source>
</evidence>
<dbReference type="EMBL" id="SLWK01000007">
    <property type="protein sequence ID" value="TCO07721.1"/>
    <property type="molecule type" value="Genomic_DNA"/>
</dbReference>
<feature type="transmembrane region" description="Helical" evidence="1">
    <location>
        <begin position="82"/>
        <end position="101"/>
    </location>
</feature>
<reference evidence="2 3" key="1">
    <citation type="submission" date="2019-03" db="EMBL/GenBank/DDBJ databases">
        <title>Genomic Encyclopedia of Type Strains, Phase IV (KMG-IV): sequencing the most valuable type-strain genomes for metagenomic binning, comparative biology and taxonomic classification.</title>
        <authorList>
            <person name="Goeker M."/>
        </authorList>
    </citation>
    <scope>NUCLEOTIDE SEQUENCE [LARGE SCALE GENOMIC DNA]</scope>
    <source>
        <strain evidence="2 3">DSM 24179</strain>
    </source>
</reference>
<proteinExistence type="predicted"/>
<dbReference type="OrthoDB" id="2223488at2"/>
<comment type="caution">
    <text evidence="2">The sequence shown here is derived from an EMBL/GenBank/DDBJ whole genome shotgun (WGS) entry which is preliminary data.</text>
</comment>
<dbReference type="RefSeq" id="WP_132434042.1">
    <property type="nucleotide sequence ID" value="NZ_SLWK01000007.1"/>
</dbReference>
<organism evidence="2 3">
    <name type="scientific">Natronoflexus pectinivorans</name>
    <dbReference type="NCBI Taxonomy" id="682526"/>
    <lineage>
        <taxon>Bacteria</taxon>
        <taxon>Pseudomonadati</taxon>
        <taxon>Bacteroidota</taxon>
        <taxon>Bacteroidia</taxon>
        <taxon>Marinilabiliales</taxon>
        <taxon>Marinilabiliaceae</taxon>
        <taxon>Natronoflexus</taxon>
    </lineage>
</organism>
<dbReference type="Proteomes" id="UP000295221">
    <property type="component" value="Unassembled WGS sequence"/>
</dbReference>
<protein>
    <recommendedName>
        <fullName evidence="4">PEGA domain-containing protein</fullName>
    </recommendedName>
</protein>
<sequence>MAQLIITRSNEITNSTVDYSIWIDGREEGNISNSGKTEIQLKEGSHSLQIKSRIASSYIFPISVKKDETLSLHLSMNRTGRWILPIGLVIIGINFLIKHFTENELPAYIMVPSLFAVLLLYVYYRTIGRRKSIRIEKRNNN</sequence>
<dbReference type="AlphaFoldDB" id="A0A4R2GHS4"/>
<name>A0A4R2GHS4_9BACT</name>
<evidence type="ECO:0000313" key="2">
    <source>
        <dbReference type="EMBL" id="TCO07721.1"/>
    </source>
</evidence>
<keyword evidence="1" id="KW-0812">Transmembrane</keyword>
<accession>A0A4R2GHS4</accession>
<gene>
    <name evidence="2" type="ORF">EV194_107105</name>
</gene>
<keyword evidence="1" id="KW-0472">Membrane</keyword>